<dbReference type="InterPro" id="IPR013783">
    <property type="entry name" value="Ig-like_fold"/>
</dbReference>
<feature type="chain" id="PRO_5038765054" description="alpha-amylase" evidence="9">
    <location>
        <begin position="33"/>
        <end position="1606"/>
    </location>
</feature>
<evidence type="ECO:0000256" key="4">
    <source>
        <dbReference type="ARBA" id="ARBA00022525"/>
    </source>
</evidence>
<dbReference type="SUPFAM" id="SSF49265">
    <property type="entry name" value="Fibronectin type III"/>
    <property type="match status" value="1"/>
</dbReference>
<comment type="similarity">
    <text evidence="2">Belongs to the serine-aspartate repeat-containing protein (SDr) family.</text>
</comment>
<dbReference type="InterPro" id="IPR003961">
    <property type="entry name" value="FN3_dom"/>
</dbReference>
<keyword evidence="6" id="KW-0378">Hydrolase</keyword>
<dbReference type="PROSITE" id="PS50853">
    <property type="entry name" value="FN3"/>
    <property type="match status" value="1"/>
</dbReference>
<dbReference type="PROSITE" id="PS51318">
    <property type="entry name" value="TAT"/>
    <property type="match status" value="1"/>
</dbReference>
<dbReference type="EC" id="3.2.1.1" evidence="3"/>
<evidence type="ECO:0000256" key="3">
    <source>
        <dbReference type="ARBA" id="ARBA00012595"/>
    </source>
</evidence>
<evidence type="ECO:0000259" key="10">
    <source>
        <dbReference type="PROSITE" id="PS50853"/>
    </source>
</evidence>
<proteinExistence type="inferred from homology"/>
<dbReference type="SUPFAM" id="SSF49464">
    <property type="entry name" value="Carboxypeptidase regulatory domain-like"/>
    <property type="match status" value="1"/>
</dbReference>
<dbReference type="InterPro" id="IPR013784">
    <property type="entry name" value="Carb-bd-like_fold"/>
</dbReference>
<keyword evidence="6" id="KW-0326">Glycosidase</keyword>
<feature type="domain" description="Fibronectin type-III" evidence="10">
    <location>
        <begin position="434"/>
        <end position="531"/>
    </location>
</feature>
<dbReference type="OrthoDB" id="4847885at2"/>
<keyword evidence="7" id="KW-0119">Carbohydrate metabolism</keyword>
<evidence type="ECO:0000256" key="1">
    <source>
        <dbReference type="ARBA" id="ARBA00000548"/>
    </source>
</evidence>
<reference evidence="11 12" key="1">
    <citation type="submission" date="2019-06" db="EMBL/GenBank/DDBJ databases">
        <title>Sequencing the genomes of 1000 actinobacteria strains.</title>
        <authorList>
            <person name="Klenk H.-P."/>
        </authorList>
    </citation>
    <scope>NUCLEOTIDE SEQUENCE [LARGE SCALE GENOMIC DNA]</scope>
    <source>
        <strain evidence="11 12">DSM 18607</strain>
    </source>
</reference>
<name>A0A542E249_9MICO</name>
<keyword evidence="7" id="KW-0624">Polysaccharide degradation</keyword>
<keyword evidence="11" id="KW-0645">Protease</keyword>
<feature type="signal peptide" evidence="9">
    <location>
        <begin position="1"/>
        <end position="32"/>
    </location>
</feature>
<dbReference type="GO" id="GO:0000272">
    <property type="term" value="P:polysaccharide catabolic process"/>
    <property type="evidence" value="ECO:0007669"/>
    <property type="project" value="UniProtKB-KW"/>
</dbReference>
<dbReference type="SUPFAM" id="SSF117074">
    <property type="entry name" value="Hypothetical protein PA1324"/>
    <property type="match status" value="1"/>
</dbReference>
<evidence type="ECO:0000256" key="7">
    <source>
        <dbReference type="ARBA" id="ARBA00023326"/>
    </source>
</evidence>
<dbReference type="SUPFAM" id="SSF49452">
    <property type="entry name" value="Starch-binding domain-like"/>
    <property type="match status" value="3"/>
</dbReference>
<evidence type="ECO:0000256" key="6">
    <source>
        <dbReference type="ARBA" id="ARBA00023295"/>
    </source>
</evidence>
<dbReference type="Pfam" id="PF13620">
    <property type="entry name" value="CarboxypepD_reg"/>
    <property type="match status" value="3"/>
</dbReference>
<sequence length="1606" mass="156015">MSRPSSRARRLGAALTAAAVSVLGLLAAPASAGAAASAPSAPAVSAVTPTAPGSVVPLPPARVMDTRTGTNVRPGVVAAGTSVTLSVLGKGGVPTTGVAAVVLNVTVVGASQPGYLTVYPGGTTPPPASNLNYATALPVPNLVLAKLGAGGTVAFRASTSTHVLADVVGYVVAGAPTTPGAVVPVAPQRVMDTRTGVGVRRGQVPAGGTVALPVLGAPGLPTRGVAAVLLNVTVADPVGGGYLTVHPDGTATPTASNVNYVAHQTVPNLVLAKVGAGGRVDFSAVGSATDVVADVAGYVVSGVATQPGAVVPTAPARVLDTRTGLGARPGPVPAGGAVALPVLGRGGVPSTGVSAVVLNVTVTAPTGPGYLTVYPGATTRPPASNLNFVAGQTVPNLVVVPVGADGTVALGAVGSSTQVVADVAGFVLRDPRTPPGPVTGLATTPAATAVTLAWTVAGSSTGTVVRRAVGTTPPATADDGTLVADLAVPAATVTDRGLTPSTTYSYAVFSHGEGQLYGAAATATTTTAAPDGLGTLTGTVTDAAGSHHGLAGVTVTVSSRTTGVTRSATTGPTGTWVLDGLTPGRDYSACFTGWNATGGSSDALGYVYRCYRDLDAGNLVVPANGTTSGVDAALLAGGSVGGTVSQAAGTHPGVAGVRVTVSSYALQSRSGQPTVTTGTDGRYLVRGLATESGYEVCFDPTGVTGGTAGAAGYAQQCWDHQPSSSPTPLPVRAGTARTGIDGSLGVGGAVSGTVREAGTLRPLAGARVQVSLGSRPVASAVTAADGGYRVADLGAGPGYVVHVDAPDATGGSSDASGYLSTFLGGAVAGSATPLTVTAGTTLTGRDVVLSPAGAISGQVTDQAATRHGLRGVAVFVRSSAAGYDGSSYAFTTDATGRYRLAGLKPAADYQVCFRTEGTVVGGASDATGYQPECWDGVRADGTPTPVTVTAGAVSTASADLAAGAAVTGRVTDAGGTHAPLGGVRVTAAPLSGAFGYVDGVLTAADGTYTLRNLSPAGGPYAVCFEGATAYGGSSDTNAYTGQCWKNVSSAGTPTRVPVTAGGTVPGISAALTAAGGITGTVTEKAGTHHALAGVFVTAQSSMTTNGYGFGSATTGADGSYRLVGLPPGAYTVCLQPRVGATGGGASDAIGYAATCYLDQPTSATATPVVVRAAQASTANQSLAAAGRVTGTVTQDGGTRHALAGVQVTVSSQSAQAYGSATTDASGRFSVPGLAPAADYVVCYDGAQATGGTSDTYGYARECWNNAADEAHATKVAVTSGATATLDAALPAPTGIAGVVTEDGGAHAGLAGVAVTVHSDSAGTYGYATTDAQGRYSFGSLVPAADYQVCFDTGSGVSGGSQDAQGYVGECWRDATLSNPTPVTVTSRTVTTVAVALADGGAVSGTVTDASGAPLSSVGVMVGDPADGQLTMVWTADDGTWTAQGVPAGTDRTVCFSASGASGGSSTSGYVDECWDDVASNGTATPVTVTTGRTTTGVSARLAAAATVSGRVTAAATGSPVEGVDVELHQGGSTDVVAYASSAADGTYTFPGLAASSDYRVCFVAGFAGPYADQCWDGAPYDVTLATPVAVTGGSRRTGVDARLAAS</sequence>
<protein>
    <recommendedName>
        <fullName evidence="3">alpha-amylase</fullName>
        <ecNumber evidence="3">3.2.1.1</ecNumber>
    </recommendedName>
    <alternativeName>
        <fullName evidence="8">1,4-alpha-D-glucan glucanohydrolase</fullName>
    </alternativeName>
</protein>
<dbReference type="GO" id="GO:0030246">
    <property type="term" value="F:carbohydrate binding"/>
    <property type="evidence" value="ECO:0007669"/>
    <property type="project" value="InterPro"/>
</dbReference>
<dbReference type="GO" id="GO:0004180">
    <property type="term" value="F:carboxypeptidase activity"/>
    <property type="evidence" value="ECO:0007669"/>
    <property type="project" value="UniProtKB-KW"/>
</dbReference>
<dbReference type="GO" id="GO:0004556">
    <property type="term" value="F:alpha-amylase activity"/>
    <property type="evidence" value="ECO:0007669"/>
    <property type="project" value="UniProtKB-EC"/>
</dbReference>
<dbReference type="RefSeq" id="WP_141848766.1">
    <property type="nucleotide sequence ID" value="NZ_BAAAPR010000014.1"/>
</dbReference>
<gene>
    <name evidence="11" type="ORF">FB458_2497</name>
</gene>
<dbReference type="PANTHER" id="PTHR36108:SF13">
    <property type="entry name" value="COLOSSIN-B-RELATED"/>
    <property type="match status" value="1"/>
</dbReference>
<keyword evidence="5 9" id="KW-0732">Signal</keyword>
<dbReference type="InterPro" id="IPR036116">
    <property type="entry name" value="FN3_sf"/>
</dbReference>
<dbReference type="PANTHER" id="PTHR36108">
    <property type="entry name" value="COLOSSIN-B-RELATED"/>
    <property type="match status" value="1"/>
</dbReference>
<dbReference type="Proteomes" id="UP000317893">
    <property type="component" value="Unassembled WGS sequence"/>
</dbReference>
<accession>A0A542E249</accession>
<evidence type="ECO:0000313" key="11">
    <source>
        <dbReference type="EMBL" id="TQJ09385.1"/>
    </source>
</evidence>
<dbReference type="SUPFAM" id="SSF49478">
    <property type="entry name" value="Cna protein B-type domain"/>
    <property type="match status" value="1"/>
</dbReference>
<keyword evidence="11" id="KW-0121">Carboxypeptidase</keyword>
<keyword evidence="12" id="KW-1185">Reference proteome</keyword>
<evidence type="ECO:0000256" key="9">
    <source>
        <dbReference type="SAM" id="SignalP"/>
    </source>
</evidence>
<comment type="caution">
    <text evidence="11">The sequence shown here is derived from an EMBL/GenBank/DDBJ whole genome shotgun (WGS) entry which is preliminary data.</text>
</comment>
<dbReference type="InterPro" id="IPR008969">
    <property type="entry name" value="CarboxyPept-like_regulatory"/>
</dbReference>
<evidence type="ECO:0000256" key="2">
    <source>
        <dbReference type="ARBA" id="ARBA00007257"/>
    </source>
</evidence>
<evidence type="ECO:0000256" key="8">
    <source>
        <dbReference type="ARBA" id="ARBA00030238"/>
    </source>
</evidence>
<evidence type="ECO:0000256" key="5">
    <source>
        <dbReference type="ARBA" id="ARBA00022729"/>
    </source>
</evidence>
<dbReference type="Gene3D" id="2.60.40.10">
    <property type="entry name" value="Immunoglobulins"/>
    <property type="match status" value="3"/>
</dbReference>
<dbReference type="EMBL" id="VFMN01000001">
    <property type="protein sequence ID" value="TQJ09385.1"/>
    <property type="molecule type" value="Genomic_DNA"/>
</dbReference>
<organism evidence="11 12">
    <name type="scientific">Lapillicoccus jejuensis</name>
    <dbReference type="NCBI Taxonomy" id="402171"/>
    <lineage>
        <taxon>Bacteria</taxon>
        <taxon>Bacillati</taxon>
        <taxon>Actinomycetota</taxon>
        <taxon>Actinomycetes</taxon>
        <taxon>Micrococcales</taxon>
        <taxon>Intrasporangiaceae</taxon>
        <taxon>Lapillicoccus</taxon>
    </lineage>
</organism>
<dbReference type="Gene3D" id="2.60.40.1120">
    <property type="entry name" value="Carboxypeptidase-like, regulatory domain"/>
    <property type="match status" value="3"/>
</dbReference>
<dbReference type="InterPro" id="IPR006311">
    <property type="entry name" value="TAT_signal"/>
</dbReference>
<comment type="catalytic activity">
    <reaction evidence="1">
        <text>Endohydrolysis of (1-&gt;4)-alpha-D-glucosidic linkages in polysaccharides containing three or more (1-&gt;4)-alpha-linked D-glucose units.</text>
        <dbReference type="EC" id="3.2.1.1"/>
    </reaction>
</comment>
<evidence type="ECO:0000313" key="12">
    <source>
        <dbReference type="Proteomes" id="UP000317893"/>
    </source>
</evidence>
<keyword evidence="4" id="KW-0964">Secreted</keyword>